<evidence type="ECO:0000256" key="1">
    <source>
        <dbReference type="SAM" id="MobiDB-lite"/>
    </source>
</evidence>
<dbReference type="AlphaFoldDB" id="A0A9J5X406"/>
<reference evidence="3 4" key="1">
    <citation type="submission" date="2020-09" db="EMBL/GenBank/DDBJ databases">
        <title>De no assembly of potato wild relative species, Solanum commersonii.</title>
        <authorList>
            <person name="Cho K."/>
        </authorList>
    </citation>
    <scope>NUCLEOTIDE SEQUENCE [LARGE SCALE GENOMIC DNA]</scope>
    <source>
        <strain evidence="3">LZ3.2</strain>
        <tissue evidence="3">Leaf</tissue>
    </source>
</reference>
<comment type="caution">
    <text evidence="3">The sequence shown here is derived from an EMBL/GenBank/DDBJ whole genome shotgun (WGS) entry which is preliminary data.</text>
</comment>
<dbReference type="Pfam" id="PF14111">
    <property type="entry name" value="DUF4283"/>
    <property type="match status" value="1"/>
</dbReference>
<evidence type="ECO:0000313" key="3">
    <source>
        <dbReference type="EMBL" id="KAG5582666.1"/>
    </source>
</evidence>
<dbReference type="PANTHER" id="PTHR31286">
    <property type="entry name" value="GLYCINE-RICH CELL WALL STRUCTURAL PROTEIN 1.8-LIKE"/>
    <property type="match status" value="1"/>
</dbReference>
<dbReference type="PANTHER" id="PTHR31286:SF179">
    <property type="entry name" value="RNASE H TYPE-1 DOMAIN-CONTAINING PROTEIN"/>
    <property type="match status" value="1"/>
</dbReference>
<evidence type="ECO:0000313" key="4">
    <source>
        <dbReference type="Proteomes" id="UP000824120"/>
    </source>
</evidence>
<dbReference type="EMBL" id="JACXVP010000010">
    <property type="protein sequence ID" value="KAG5582666.1"/>
    <property type="molecule type" value="Genomic_DNA"/>
</dbReference>
<accession>A0A9J5X406</accession>
<feature type="region of interest" description="Disordered" evidence="1">
    <location>
        <begin position="347"/>
        <end position="370"/>
    </location>
</feature>
<feature type="compositionally biased region" description="Basic and acidic residues" evidence="1">
    <location>
        <begin position="351"/>
        <end position="364"/>
    </location>
</feature>
<organism evidence="3 4">
    <name type="scientific">Solanum commersonii</name>
    <name type="common">Commerson's wild potato</name>
    <name type="synonym">Commerson's nightshade</name>
    <dbReference type="NCBI Taxonomy" id="4109"/>
    <lineage>
        <taxon>Eukaryota</taxon>
        <taxon>Viridiplantae</taxon>
        <taxon>Streptophyta</taxon>
        <taxon>Embryophyta</taxon>
        <taxon>Tracheophyta</taxon>
        <taxon>Spermatophyta</taxon>
        <taxon>Magnoliopsida</taxon>
        <taxon>eudicotyledons</taxon>
        <taxon>Gunneridae</taxon>
        <taxon>Pentapetalae</taxon>
        <taxon>asterids</taxon>
        <taxon>lamiids</taxon>
        <taxon>Solanales</taxon>
        <taxon>Solanaceae</taxon>
        <taxon>Solanoideae</taxon>
        <taxon>Solaneae</taxon>
        <taxon>Solanum</taxon>
    </lineage>
</organism>
<feature type="domain" description="DUF4283" evidence="2">
    <location>
        <begin position="59"/>
        <end position="147"/>
    </location>
</feature>
<name>A0A9J5X406_SOLCO</name>
<protein>
    <recommendedName>
        <fullName evidence="2">DUF4283 domain-containing protein</fullName>
    </recommendedName>
</protein>
<dbReference type="Proteomes" id="UP000824120">
    <property type="component" value="Chromosome 10"/>
</dbReference>
<sequence>MTVTVAGQPPTEAGQQTYASLFRSTTGEVKSMPVKSVSYLHGEPRIIWDQSEVEQMIVNENLQYAVVGKFSYGWPDIHELRKLIPKQCGLKGECNIGLLTNRYLLIRATLLEYYVNLLSKPVFYIEQQNWSYPMRTLKWDPLFDPEEETSTAIAWFSFPSLPPNFFGKETIFSLVAAVGKPLQVDMATKNQTRPSCARVKVEVDLLKEFPKRINIGIRSKGEVQEKWIKIKYDYMPKYCKTCMIQGHDEQQCYVEHPELHPNRQTTMENERAKGIERKTDGQRGVEQQRELRTNTVMKGHIGKEEDRRREVENNEEIFQEMRQNKVGFSKKKSSQWVENNFTLPATVTQTEKNKEERGSTKSKGDLGTQKLDVSTMEETGLQLVIAGTLIQLDMPMREFSEDHIKSI</sequence>
<dbReference type="InterPro" id="IPR040256">
    <property type="entry name" value="At4g02000-like"/>
</dbReference>
<proteinExistence type="predicted"/>
<keyword evidence="4" id="KW-1185">Reference proteome</keyword>
<dbReference type="OrthoDB" id="1110908at2759"/>
<gene>
    <name evidence="3" type="ORF">H5410_053293</name>
</gene>
<dbReference type="InterPro" id="IPR025558">
    <property type="entry name" value="DUF4283"/>
</dbReference>
<evidence type="ECO:0000259" key="2">
    <source>
        <dbReference type="Pfam" id="PF14111"/>
    </source>
</evidence>